<evidence type="ECO:0000313" key="2">
    <source>
        <dbReference type="Proteomes" id="UP001638806"/>
    </source>
</evidence>
<accession>A0ACC4E162</accession>
<protein>
    <submittedName>
        <fullName evidence="1">Uncharacterized protein</fullName>
    </submittedName>
</protein>
<proteinExistence type="predicted"/>
<organism evidence="1 2">
    <name type="scientific">Purpureocillium lilacinum</name>
    <name type="common">Paecilomyces lilacinus</name>
    <dbReference type="NCBI Taxonomy" id="33203"/>
    <lineage>
        <taxon>Eukaryota</taxon>
        <taxon>Fungi</taxon>
        <taxon>Dikarya</taxon>
        <taxon>Ascomycota</taxon>
        <taxon>Pezizomycotina</taxon>
        <taxon>Sordariomycetes</taxon>
        <taxon>Hypocreomycetidae</taxon>
        <taxon>Hypocreales</taxon>
        <taxon>Ophiocordycipitaceae</taxon>
        <taxon>Purpureocillium</taxon>
    </lineage>
</organism>
<gene>
    <name evidence="1" type="ORF">ACCO45_003882</name>
</gene>
<evidence type="ECO:0000313" key="1">
    <source>
        <dbReference type="EMBL" id="KAL3962359.1"/>
    </source>
</evidence>
<comment type="caution">
    <text evidence="1">The sequence shown here is derived from an EMBL/GenBank/DDBJ whole genome shotgun (WGS) entry which is preliminary data.</text>
</comment>
<name>A0ACC4E162_PURLI</name>
<sequence length="219" mass="23802">MRAIYSITDSKPFRRCVSCSITSPARGSPSTGRGVPHHPKFPPPPDGQPRVSQLQSLPLAKTSTEHREHLHLPSLLRSLGLVRPPGVRERGPGEQGHPRGKPCLGGPNENFADVTVPLSRLVGSLMAPLARKPASPPQGEEEPPFRDRVYSTVLLTEIASQCDALFLPHVQDLARRACRRVSSAYDPSAGSSPLIGTSAEDLETLLLILQYKSDRWTVS</sequence>
<reference evidence="1" key="1">
    <citation type="submission" date="2024-12" db="EMBL/GenBank/DDBJ databases">
        <title>Comparative genomics and development of molecular markers within Purpureocillium lilacinum and among Purpureocillium species.</title>
        <authorList>
            <person name="Yeh Z.-Y."/>
            <person name="Ni N.-T."/>
            <person name="Lo P.-H."/>
            <person name="Mushyakhwo K."/>
            <person name="Lin C.-F."/>
            <person name="Nai Y.-S."/>
        </authorList>
    </citation>
    <scope>NUCLEOTIDE SEQUENCE</scope>
    <source>
        <strain evidence="1">NCHU-NPUST-175</strain>
    </source>
</reference>
<dbReference type="Proteomes" id="UP001638806">
    <property type="component" value="Unassembled WGS sequence"/>
</dbReference>
<dbReference type="EMBL" id="JBGNUJ010000003">
    <property type="protein sequence ID" value="KAL3962359.1"/>
    <property type="molecule type" value="Genomic_DNA"/>
</dbReference>
<keyword evidence="2" id="KW-1185">Reference proteome</keyword>